<dbReference type="AlphaFoldDB" id="A0A074WNV6"/>
<dbReference type="OrthoDB" id="194443at2759"/>
<dbReference type="HOGENOM" id="CLU_2126862_0_0_1"/>
<dbReference type="STRING" id="1043004.A0A074WNV6"/>
<dbReference type="EMBL" id="KL584706">
    <property type="protein sequence ID" value="KEQ74815.1"/>
    <property type="molecule type" value="Genomic_DNA"/>
</dbReference>
<sequence>MHKELLCFFSPYYSAALNGKFLEAQKHQFEVDLSGEQLQSFVEWIYTGKCAQQQGWDCYIYLYIFADQVDIIALRRDVLRWLSKSAETLSDYAGVRLMLKNVTQHSGLYKWMLD</sequence>
<organism evidence="2 3">
    <name type="scientific">Aureobasidium namibiae CBS 147.97</name>
    <dbReference type="NCBI Taxonomy" id="1043004"/>
    <lineage>
        <taxon>Eukaryota</taxon>
        <taxon>Fungi</taxon>
        <taxon>Dikarya</taxon>
        <taxon>Ascomycota</taxon>
        <taxon>Pezizomycotina</taxon>
        <taxon>Dothideomycetes</taxon>
        <taxon>Dothideomycetidae</taxon>
        <taxon>Dothideales</taxon>
        <taxon>Saccotheciaceae</taxon>
        <taxon>Aureobasidium</taxon>
    </lineage>
</organism>
<name>A0A074WNV6_9PEZI</name>
<dbReference type="InterPro" id="IPR011333">
    <property type="entry name" value="SKP1/BTB/POZ_sf"/>
</dbReference>
<reference evidence="2 3" key="1">
    <citation type="journal article" date="2014" name="BMC Genomics">
        <title>Genome sequencing of four Aureobasidium pullulans varieties: biotechnological potential, stress tolerance, and description of new species.</title>
        <authorList>
            <person name="Gostin Ar C."/>
            <person name="Ohm R.A."/>
            <person name="Kogej T."/>
            <person name="Sonjak S."/>
            <person name="Turk M."/>
            <person name="Zajc J."/>
            <person name="Zalar P."/>
            <person name="Grube M."/>
            <person name="Sun H."/>
            <person name="Han J."/>
            <person name="Sharma A."/>
            <person name="Chiniquy J."/>
            <person name="Ngan C.Y."/>
            <person name="Lipzen A."/>
            <person name="Barry K."/>
            <person name="Grigoriev I.V."/>
            <person name="Gunde-Cimerman N."/>
        </authorList>
    </citation>
    <scope>NUCLEOTIDE SEQUENCE [LARGE SCALE GENOMIC DNA]</scope>
    <source>
        <strain evidence="2 3">CBS 147.97</strain>
    </source>
</reference>
<dbReference type="Pfam" id="PF00651">
    <property type="entry name" value="BTB"/>
    <property type="match status" value="1"/>
</dbReference>
<dbReference type="Gene3D" id="3.30.710.10">
    <property type="entry name" value="Potassium Channel Kv1.1, Chain A"/>
    <property type="match status" value="1"/>
</dbReference>
<feature type="non-terminal residue" evidence="2">
    <location>
        <position position="114"/>
    </location>
</feature>
<dbReference type="InterPro" id="IPR000210">
    <property type="entry name" value="BTB/POZ_dom"/>
</dbReference>
<dbReference type="Proteomes" id="UP000027730">
    <property type="component" value="Unassembled WGS sequence"/>
</dbReference>
<dbReference type="RefSeq" id="XP_013428852.1">
    <property type="nucleotide sequence ID" value="XM_013573398.1"/>
</dbReference>
<dbReference type="GeneID" id="25408058"/>
<evidence type="ECO:0000259" key="1">
    <source>
        <dbReference type="PROSITE" id="PS50097"/>
    </source>
</evidence>
<gene>
    <name evidence="2" type="ORF">M436DRAFT_20836</name>
</gene>
<accession>A0A074WNV6</accession>
<keyword evidence="3" id="KW-1185">Reference proteome</keyword>
<proteinExistence type="predicted"/>
<evidence type="ECO:0000313" key="3">
    <source>
        <dbReference type="Proteomes" id="UP000027730"/>
    </source>
</evidence>
<dbReference type="CDD" id="cd18186">
    <property type="entry name" value="BTB_POZ_ZBTB_KLHL-like"/>
    <property type="match status" value="1"/>
</dbReference>
<evidence type="ECO:0000313" key="2">
    <source>
        <dbReference type="EMBL" id="KEQ74815.1"/>
    </source>
</evidence>
<dbReference type="SUPFAM" id="SSF54695">
    <property type="entry name" value="POZ domain"/>
    <property type="match status" value="1"/>
</dbReference>
<feature type="domain" description="BTB" evidence="1">
    <location>
        <begin position="1"/>
        <end position="54"/>
    </location>
</feature>
<dbReference type="PROSITE" id="PS50097">
    <property type="entry name" value="BTB"/>
    <property type="match status" value="1"/>
</dbReference>
<protein>
    <recommendedName>
        <fullName evidence="1">BTB domain-containing protein</fullName>
    </recommendedName>
</protein>